<dbReference type="NCBIfam" id="TIGR00360">
    <property type="entry name" value="ComEC_N-term"/>
    <property type="match status" value="1"/>
</dbReference>
<dbReference type="Pfam" id="PF00753">
    <property type="entry name" value="Lactamase_B"/>
    <property type="match status" value="1"/>
</dbReference>
<feature type="transmembrane region" description="Helical" evidence="6">
    <location>
        <begin position="401"/>
        <end position="420"/>
    </location>
</feature>
<dbReference type="CDD" id="cd07731">
    <property type="entry name" value="ComA-like_MBL-fold"/>
    <property type="match status" value="1"/>
</dbReference>
<dbReference type="EMBL" id="JBHRUJ010000016">
    <property type="protein sequence ID" value="MFC3211764.1"/>
    <property type="molecule type" value="Genomic_DNA"/>
</dbReference>
<evidence type="ECO:0000256" key="1">
    <source>
        <dbReference type="ARBA" id="ARBA00004651"/>
    </source>
</evidence>
<dbReference type="NCBIfam" id="TIGR00361">
    <property type="entry name" value="ComEC_Rec2"/>
    <property type="match status" value="1"/>
</dbReference>
<reference evidence="9" key="1">
    <citation type="journal article" date="2019" name="Int. J. Syst. Evol. Microbiol.">
        <title>The Global Catalogue of Microorganisms (GCM) 10K type strain sequencing project: providing services to taxonomists for standard genome sequencing and annotation.</title>
        <authorList>
            <consortium name="The Broad Institute Genomics Platform"/>
            <consortium name="The Broad Institute Genome Sequencing Center for Infectious Disease"/>
            <person name="Wu L."/>
            <person name="Ma J."/>
        </authorList>
    </citation>
    <scope>NUCLEOTIDE SEQUENCE [LARGE SCALE GENOMIC DNA]</scope>
    <source>
        <strain evidence="9">CCM 320</strain>
    </source>
</reference>
<keyword evidence="9" id="KW-1185">Reference proteome</keyword>
<gene>
    <name evidence="8" type="ORF">ACFOEJ_11810</name>
</gene>
<sequence length="689" mass="77140">MYTGEYTGAASFKDGFKIDGDAVRGFMVLEDGGIVYGNYRFSTPEEMQRKTGLIHNSVFAVSGVFEEIDIPSHEYAFDMGDYLKSNGASAVFTINEFEYQKESTGFLAAMAERRELLKTHIRLSFPENLTSEAEALLIGEREALTTEQQQIQQTLGISHLFAISGLHVGIISGLLYFLLLRCGVRKEDAMLLLLIILPFYALLAGGAPSVWRAVSMTAAVLAFRLFRIRMPIAFILLLSFIFFILLDPYVIYKIGFQLSYGASFGIIYSMKILEKMQSPIRLGLMVTFLSQFTLYPILLIHFYGLSLSSFFVNSLFVPLYTIVILPINILLLGLTLLYQPFADFLFYFYEPFRTFLEKWTVWLAEWPGQMWIPGKPSGIIVIAMLAGVILFYSYAEKGFRWWKIGIGMLPAVVFTAMPYFDGALRVTFIDVGQGDSALVELPYRRGIYLIDTGGLLRFGREGFEERNRPFEIGRQVVAPYLQGNGISRLDALILSHPDADHAEGADEILQLFLVDEIHMSPGSQKTELAIGLDQELNGVTVRLPGRGSGWRDGITSFSYLSPTDGEYEGNNDSLVLLMEHGIHKVLFTGDLEIDGENEIIKNDGDLLENTTILKVGHHGSKTSSGENFLVKLKPELSIFSTGEDNRYGHPAEEVKERFENLSLATLNTAETGTIEIVFKKDGYTVSTMK</sequence>
<keyword evidence="2" id="KW-1003">Cell membrane</keyword>
<keyword evidence="4 6" id="KW-1133">Transmembrane helix</keyword>
<feature type="transmembrane region" description="Helical" evidence="6">
    <location>
        <begin position="191"/>
        <end position="214"/>
    </location>
</feature>
<accession>A0ABV7KQJ0</accession>
<dbReference type="InterPro" id="IPR004797">
    <property type="entry name" value="Competence_ComEC/Rec2"/>
</dbReference>
<protein>
    <submittedName>
        <fullName evidence="8">DNA internalization-related competence protein ComEC/Rec2</fullName>
    </submittedName>
</protein>
<feature type="transmembrane region" description="Helical" evidence="6">
    <location>
        <begin position="282"/>
        <end position="303"/>
    </location>
</feature>
<feature type="transmembrane region" description="Helical" evidence="6">
    <location>
        <begin position="315"/>
        <end position="338"/>
    </location>
</feature>
<dbReference type="InterPro" id="IPR001279">
    <property type="entry name" value="Metallo-B-lactamas"/>
</dbReference>
<evidence type="ECO:0000256" key="6">
    <source>
        <dbReference type="SAM" id="Phobius"/>
    </source>
</evidence>
<dbReference type="PANTHER" id="PTHR30619:SF1">
    <property type="entry name" value="RECOMBINATION PROTEIN 2"/>
    <property type="match status" value="1"/>
</dbReference>
<feature type="domain" description="Metallo-beta-lactamase" evidence="7">
    <location>
        <begin position="433"/>
        <end position="643"/>
    </location>
</feature>
<organism evidence="8 9">
    <name type="scientific">Planomicrobium okeanokoites</name>
    <name type="common">Planococcus okeanokoites</name>
    <name type="synonym">Flavobacterium okeanokoites</name>
    <dbReference type="NCBI Taxonomy" id="244"/>
    <lineage>
        <taxon>Bacteria</taxon>
        <taxon>Bacillati</taxon>
        <taxon>Bacillota</taxon>
        <taxon>Bacilli</taxon>
        <taxon>Bacillales</taxon>
        <taxon>Caryophanaceae</taxon>
        <taxon>Planomicrobium</taxon>
    </lineage>
</organism>
<proteinExistence type="predicted"/>
<evidence type="ECO:0000256" key="4">
    <source>
        <dbReference type="ARBA" id="ARBA00022989"/>
    </source>
</evidence>
<evidence type="ECO:0000313" key="9">
    <source>
        <dbReference type="Proteomes" id="UP001595625"/>
    </source>
</evidence>
<comment type="subcellular location">
    <subcellularLocation>
        <location evidence="1">Cell membrane</location>
        <topology evidence="1">Multi-pass membrane protein</topology>
    </subcellularLocation>
</comment>
<feature type="transmembrane region" description="Helical" evidence="6">
    <location>
        <begin position="226"/>
        <end position="245"/>
    </location>
</feature>
<dbReference type="InterPro" id="IPR004477">
    <property type="entry name" value="ComEC_N"/>
</dbReference>
<dbReference type="RefSeq" id="WP_240633529.1">
    <property type="nucleotide sequence ID" value="NZ_JBHRUJ010000016.1"/>
</dbReference>
<evidence type="ECO:0000256" key="5">
    <source>
        <dbReference type="ARBA" id="ARBA00023136"/>
    </source>
</evidence>
<name>A0ABV7KQJ0_PLAOK</name>
<comment type="caution">
    <text evidence="8">The sequence shown here is derived from an EMBL/GenBank/DDBJ whole genome shotgun (WGS) entry which is preliminary data.</text>
</comment>
<keyword evidence="3 6" id="KW-0812">Transmembrane</keyword>
<dbReference type="Pfam" id="PF03772">
    <property type="entry name" value="Competence"/>
    <property type="match status" value="1"/>
</dbReference>
<dbReference type="InterPro" id="IPR052159">
    <property type="entry name" value="Competence_DNA_uptake"/>
</dbReference>
<dbReference type="SUPFAM" id="SSF56281">
    <property type="entry name" value="Metallo-hydrolase/oxidoreductase"/>
    <property type="match status" value="1"/>
</dbReference>
<evidence type="ECO:0000256" key="2">
    <source>
        <dbReference type="ARBA" id="ARBA00022475"/>
    </source>
</evidence>
<dbReference type="Proteomes" id="UP001595625">
    <property type="component" value="Unassembled WGS sequence"/>
</dbReference>
<dbReference type="Gene3D" id="3.60.15.10">
    <property type="entry name" value="Ribonuclease Z/Hydroxyacylglutathione hydrolase-like"/>
    <property type="match status" value="1"/>
</dbReference>
<dbReference type="PANTHER" id="PTHR30619">
    <property type="entry name" value="DNA INTERNALIZATION/COMPETENCE PROTEIN COMEC/REC2"/>
    <property type="match status" value="1"/>
</dbReference>
<dbReference type="InterPro" id="IPR036866">
    <property type="entry name" value="RibonucZ/Hydroxyglut_hydro"/>
</dbReference>
<evidence type="ECO:0000313" key="8">
    <source>
        <dbReference type="EMBL" id="MFC3211764.1"/>
    </source>
</evidence>
<feature type="transmembrane region" description="Helical" evidence="6">
    <location>
        <begin position="378"/>
        <end position="395"/>
    </location>
</feature>
<keyword evidence="5 6" id="KW-0472">Membrane</keyword>
<evidence type="ECO:0000256" key="3">
    <source>
        <dbReference type="ARBA" id="ARBA00022692"/>
    </source>
</evidence>
<dbReference type="InterPro" id="IPR035681">
    <property type="entry name" value="ComA-like_MBL"/>
</dbReference>
<feature type="transmembrane region" description="Helical" evidence="6">
    <location>
        <begin position="160"/>
        <end position="179"/>
    </location>
</feature>
<dbReference type="SMART" id="SM00849">
    <property type="entry name" value="Lactamase_B"/>
    <property type="match status" value="1"/>
</dbReference>
<evidence type="ECO:0000259" key="7">
    <source>
        <dbReference type="SMART" id="SM00849"/>
    </source>
</evidence>